<sequence length="133" mass="15761">MGRFSKKYSSFLSKEEIENIKEYVPHALKKVSHLVIIENIDKTPIAFMGIEDNKLEMLFIKNSERKKGFGKKLLTYGITHYGVNELVVNEKNPTAIKFYEHMGFKNYQRKELDEQNNPYPILYMRLEIEKLKK</sequence>
<dbReference type="PANTHER" id="PTHR43800">
    <property type="entry name" value="PEPTIDYL-LYSINE N-ACETYLTRANSFERASE YJAB"/>
    <property type="match status" value="1"/>
</dbReference>
<proteinExistence type="predicted"/>
<accession>K1S0P4</accession>
<name>K1S0P4_9ZZZZ</name>
<protein>
    <submittedName>
        <fullName evidence="4">Acetyltransferase, GNAT family</fullName>
    </submittedName>
</protein>
<dbReference type="SUPFAM" id="SSF55729">
    <property type="entry name" value="Acyl-CoA N-acyltransferases (Nat)"/>
    <property type="match status" value="1"/>
</dbReference>
<dbReference type="PROSITE" id="PS51186">
    <property type="entry name" value="GNAT"/>
    <property type="match status" value="1"/>
</dbReference>
<dbReference type="AlphaFoldDB" id="K1S0P4"/>
<dbReference type="Gene3D" id="3.40.630.30">
    <property type="match status" value="1"/>
</dbReference>
<evidence type="ECO:0000256" key="1">
    <source>
        <dbReference type="ARBA" id="ARBA00022679"/>
    </source>
</evidence>
<evidence type="ECO:0000313" key="4">
    <source>
        <dbReference type="EMBL" id="EKC48904.1"/>
    </source>
</evidence>
<keyword evidence="1 4" id="KW-0808">Transferase</keyword>
<dbReference type="Pfam" id="PF13673">
    <property type="entry name" value="Acetyltransf_10"/>
    <property type="match status" value="1"/>
</dbReference>
<comment type="caution">
    <text evidence="4">The sequence shown here is derived from an EMBL/GenBank/DDBJ whole genome shotgun (WGS) entry which is preliminary data.</text>
</comment>
<organism evidence="4">
    <name type="scientific">human gut metagenome</name>
    <dbReference type="NCBI Taxonomy" id="408170"/>
    <lineage>
        <taxon>unclassified sequences</taxon>
        <taxon>metagenomes</taxon>
        <taxon>organismal metagenomes</taxon>
    </lineage>
</organism>
<dbReference type="InterPro" id="IPR016181">
    <property type="entry name" value="Acyl_CoA_acyltransferase"/>
</dbReference>
<evidence type="ECO:0000259" key="3">
    <source>
        <dbReference type="PROSITE" id="PS51186"/>
    </source>
</evidence>
<feature type="domain" description="N-acetyltransferase" evidence="3">
    <location>
        <begin position="1"/>
        <end position="129"/>
    </location>
</feature>
<dbReference type="PANTHER" id="PTHR43800:SF1">
    <property type="entry name" value="PEPTIDYL-LYSINE N-ACETYLTRANSFERASE YJAB"/>
    <property type="match status" value="1"/>
</dbReference>
<dbReference type="InterPro" id="IPR000182">
    <property type="entry name" value="GNAT_dom"/>
</dbReference>
<dbReference type="EMBL" id="AJWZ01010285">
    <property type="protein sequence ID" value="EKC48904.1"/>
    <property type="molecule type" value="Genomic_DNA"/>
</dbReference>
<gene>
    <name evidence="4" type="ORF">OBE_14921</name>
</gene>
<reference evidence="4" key="1">
    <citation type="journal article" date="2013" name="Environ. Microbiol.">
        <title>Microbiota from the distal guts of lean and obese adolescents exhibit partial functional redundancy besides clear differences in community structure.</title>
        <authorList>
            <person name="Ferrer M."/>
            <person name="Ruiz A."/>
            <person name="Lanza F."/>
            <person name="Haange S.B."/>
            <person name="Oberbach A."/>
            <person name="Till H."/>
            <person name="Bargiela R."/>
            <person name="Campoy C."/>
            <person name="Segura M.T."/>
            <person name="Richter M."/>
            <person name="von Bergen M."/>
            <person name="Seifert J."/>
            <person name="Suarez A."/>
        </authorList>
    </citation>
    <scope>NUCLEOTIDE SEQUENCE</scope>
</reference>
<evidence type="ECO:0000256" key="2">
    <source>
        <dbReference type="ARBA" id="ARBA00023315"/>
    </source>
</evidence>
<dbReference type="GO" id="GO:0016747">
    <property type="term" value="F:acyltransferase activity, transferring groups other than amino-acyl groups"/>
    <property type="evidence" value="ECO:0007669"/>
    <property type="project" value="InterPro"/>
</dbReference>
<keyword evidence="2" id="KW-0012">Acyltransferase</keyword>